<dbReference type="Proteomes" id="UP001054902">
    <property type="component" value="Unassembled WGS sequence"/>
</dbReference>
<accession>A0AAD3CHV6</accession>
<dbReference type="Gene3D" id="1.20.1050.10">
    <property type="match status" value="1"/>
</dbReference>
<protein>
    <recommendedName>
        <fullName evidence="5">Glutathione S-transferase</fullName>
    </recommendedName>
</protein>
<comment type="caution">
    <text evidence="3">The sequence shown here is derived from an EMBL/GenBank/DDBJ whole genome shotgun (WGS) entry which is preliminary data.</text>
</comment>
<dbReference type="CDD" id="cd03039">
    <property type="entry name" value="GST_N_Sigma_like"/>
    <property type="match status" value="1"/>
</dbReference>
<dbReference type="Pfam" id="PF14497">
    <property type="entry name" value="GST_C_3"/>
    <property type="match status" value="1"/>
</dbReference>
<dbReference type="InterPro" id="IPR004045">
    <property type="entry name" value="Glutathione_S-Trfase_N"/>
</dbReference>
<gene>
    <name evidence="3" type="ORF">CTEN210_02387</name>
</gene>
<dbReference type="PANTHER" id="PTHR11571">
    <property type="entry name" value="GLUTATHIONE S-TRANSFERASE"/>
    <property type="match status" value="1"/>
</dbReference>
<feature type="domain" description="GST N-terminal" evidence="1">
    <location>
        <begin position="3"/>
        <end position="88"/>
    </location>
</feature>
<dbReference type="SUPFAM" id="SSF52833">
    <property type="entry name" value="Thioredoxin-like"/>
    <property type="match status" value="1"/>
</dbReference>
<evidence type="ECO:0000259" key="1">
    <source>
        <dbReference type="PROSITE" id="PS50404"/>
    </source>
</evidence>
<dbReference type="InterPro" id="IPR010987">
    <property type="entry name" value="Glutathione-S-Trfase_C-like"/>
</dbReference>
<name>A0AAD3CHV6_9STRA</name>
<dbReference type="InterPro" id="IPR040079">
    <property type="entry name" value="Glutathione_S-Trfase"/>
</dbReference>
<keyword evidence="4" id="KW-1185">Reference proteome</keyword>
<feature type="domain" description="GST C-terminal" evidence="2">
    <location>
        <begin position="90"/>
        <end position="229"/>
    </location>
</feature>
<evidence type="ECO:0008006" key="5">
    <source>
        <dbReference type="Google" id="ProtNLM"/>
    </source>
</evidence>
<dbReference type="GO" id="GO:0004364">
    <property type="term" value="F:glutathione transferase activity"/>
    <property type="evidence" value="ECO:0007669"/>
    <property type="project" value="TreeGrafter"/>
</dbReference>
<evidence type="ECO:0000313" key="4">
    <source>
        <dbReference type="Proteomes" id="UP001054902"/>
    </source>
</evidence>
<dbReference type="CDD" id="cd03192">
    <property type="entry name" value="GST_C_Sigma_like"/>
    <property type="match status" value="1"/>
</dbReference>
<dbReference type="InterPro" id="IPR036282">
    <property type="entry name" value="Glutathione-S-Trfase_C_sf"/>
</dbReference>
<dbReference type="InterPro" id="IPR036249">
    <property type="entry name" value="Thioredoxin-like_sf"/>
</dbReference>
<dbReference type="SUPFAM" id="SSF47616">
    <property type="entry name" value="GST C-terminal domain-like"/>
    <property type="match status" value="1"/>
</dbReference>
<dbReference type="Pfam" id="PF02798">
    <property type="entry name" value="GST_N"/>
    <property type="match status" value="1"/>
</dbReference>
<dbReference type="SFLD" id="SFLDG00363">
    <property type="entry name" value="AMPS_(cytGST):_Alpha-__Mu-__Pi"/>
    <property type="match status" value="1"/>
</dbReference>
<dbReference type="PROSITE" id="PS50404">
    <property type="entry name" value="GST_NTER"/>
    <property type="match status" value="1"/>
</dbReference>
<dbReference type="SFLD" id="SFLDS00019">
    <property type="entry name" value="Glutathione_Transferase_(cytos"/>
    <property type="match status" value="1"/>
</dbReference>
<sequence length="233" mass="26373">MSPKLTLIYFPIAGRAEPIRLTAAAGALKFTNKVVTFQEFSQIKEDKDILPLGQLPVLQIEESDGSKMTITQSEAILRYFGKKTGLYPTNEIEAMQVDSCLNVVEDMKATLVMTIKGAVKSFVSESDWTKEEVLNIRKKWLENSMPKSLGYFEEVLQNSSSGWLVGENITIADLLLYTDLQWLTMGVLDGIPKDFLNSYPKCLALMKKVESIDGIKKWQEKYSKPYSTFEYEP</sequence>
<dbReference type="InterPro" id="IPR050213">
    <property type="entry name" value="GST_superfamily"/>
</dbReference>
<dbReference type="AlphaFoldDB" id="A0AAD3CHV6"/>
<proteinExistence type="predicted"/>
<evidence type="ECO:0000313" key="3">
    <source>
        <dbReference type="EMBL" id="GFH45913.1"/>
    </source>
</evidence>
<dbReference type="Gene3D" id="3.40.30.10">
    <property type="entry name" value="Glutaredoxin"/>
    <property type="match status" value="1"/>
</dbReference>
<reference evidence="3 4" key="1">
    <citation type="journal article" date="2021" name="Sci. Rep.">
        <title>The genome of the diatom Chaetoceros tenuissimus carries an ancient integrated fragment of an extant virus.</title>
        <authorList>
            <person name="Hongo Y."/>
            <person name="Kimura K."/>
            <person name="Takaki Y."/>
            <person name="Yoshida Y."/>
            <person name="Baba S."/>
            <person name="Kobayashi G."/>
            <person name="Nagasaki K."/>
            <person name="Hano T."/>
            <person name="Tomaru Y."/>
        </authorList>
    </citation>
    <scope>NUCLEOTIDE SEQUENCE [LARGE SCALE GENOMIC DNA]</scope>
    <source>
        <strain evidence="3 4">NIES-3715</strain>
    </source>
</reference>
<dbReference type="InterPro" id="IPR004046">
    <property type="entry name" value="GST_C"/>
</dbReference>
<dbReference type="EMBL" id="BLLK01000022">
    <property type="protein sequence ID" value="GFH45913.1"/>
    <property type="molecule type" value="Genomic_DNA"/>
</dbReference>
<dbReference type="SFLD" id="SFLDG01205">
    <property type="entry name" value="AMPS.1"/>
    <property type="match status" value="1"/>
</dbReference>
<dbReference type="PROSITE" id="PS50405">
    <property type="entry name" value="GST_CTER"/>
    <property type="match status" value="1"/>
</dbReference>
<dbReference type="GO" id="GO:0006749">
    <property type="term" value="P:glutathione metabolic process"/>
    <property type="evidence" value="ECO:0007669"/>
    <property type="project" value="TreeGrafter"/>
</dbReference>
<organism evidence="3 4">
    <name type="scientific">Chaetoceros tenuissimus</name>
    <dbReference type="NCBI Taxonomy" id="426638"/>
    <lineage>
        <taxon>Eukaryota</taxon>
        <taxon>Sar</taxon>
        <taxon>Stramenopiles</taxon>
        <taxon>Ochrophyta</taxon>
        <taxon>Bacillariophyta</taxon>
        <taxon>Coscinodiscophyceae</taxon>
        <taxon>Chaetocerotophycidae</taxon>
        <taxon>Chaetocerotales</taxon>
        <taxon>Chaetocerotaceae</taxon>
        <taxon>Chaetoceros</taxon>
    </lineage>
</organism>
<evidence type="ECO:0000259" key="2">
    <source>
        <dbReference type="PROSITE" id="PS50405"/>
    </source>
</evidence>